<feature type="domain" description="Fibronectin type-III" evidence="3">
    <location>
        <begin position="133"/>
        <end position="225"/>
    </location>
</feature>
<dbReference type="PROSITE" id="PS51272">
    <property type="entry name" value="SLH"/>
    <property type="match status" value="3"/>
</dbReference>
<dbReference type="PANTHER" id="PTHR13817:SF151">
    <property type="entry name" value="TITIN"/>
    <property type="match status" value="1"/>
</dbReference>
<feature type="domain" description="SLH" evidence="4">
    <location>
        <begin position="593"/>
        <end position="655"/>
    </location>
</feature>
<evidence type="ECO:0000259" key="4">
    <source>
        <dbReference type="PROSITE" id="PS51272"/>
    </source>
</evidence>
<reference evidence="5" key="2">
    <citation type="submission" date="2011-01" db="EMBL/GenBank/DDBJ databases">
        <title>The Non-contiguous Finished genome of Clostridium papyrosolvens.</title>
        <authorList>
            <person name="Lucas S."/>
            <person name="Copeland A."/>
            <person name="Lapidus A."/>
            <person name="Cheng J.-F."/>
            <person name="Goodwin L."/>
            <person name="Pitluck S."/>
            <person name="Misra M."/>
            <person name="Chertkov O."/>
            <person name="Detter J.C."/>
            <person name="Han C."/>
            <person name="Tapia R."/>
            <person name="Land M."/>
            <person name="Hauser L."/>
            <person name="Kyrpides N."/>
            <person name="Ivanova N."/>
            <person name="Pagani I."/>
            <person name="Mouttaki H."/>
            <person name="He Z."/>
            <person name="Zhou J."/>
            <person name="Hemme C.L."/>
            <person name="Woyke T."/>
        </authorList>
    </citation>
    <scope>NUCLEOTIDE SEQUENCE [LARGE SCALE GENOMIC DNA]</scope>
    <source>
        <strain evidence="5">DSM 2782</strain>
    </source>
</reference>
<evidence type="ECO:0000313" key="5">
    <source>
        <dbReference type="EMBL" id="EGD47347.1"/>
    </source>
</evidence>
<dbReference type="Pfam" id="PF00395">
    <property type="entry name" value="SLH"/>
    <property type="match status" value="2"/>
</dbReference>
<feature type="domain" description="SLH" evidence="4">
    <location>
        <begin position="656"/>
        <end position="714"/>
    </location>
</feature>
<evidence type="ECO:0000259" key="3">
    <source>
        <dbReference type="PROSITE" id="PS50853"/>
    </source>
</evidence>
<dbReference type="AlphaFoldDB" id="F1TDQ1"/>
<dbReference type="CDD" id="cd00063">
    <property type="entry name" value="FN3"/>
    <property type="match status" value="5"/>
</dbReference>
<dbReference type="InterPro" id="IPR050964">
    <property type="entry name" value="Striated_Muscle_Regulatory"/>
</dbReference>
<dbReference type="SUPFAM" id="SSF49265">
    <property type="entry name" value="Fibronectin type III"/>
    <property type="match status" value="3"/>
</dbReference>
<feature type="domain" description="Fibronectin type-III" evidence="3">
    <location>
        <begin position="320"/>
        <end position="413"/>
    </location>
</feature>
<keyword evidence="1" id="KW-0677">Repeat</keyword>
<gene>
    <name evidence="5" type="ORF">Cpap_1930</name>
</gene>
<dbReference type="InterPro" id="IPR001119">
    <property type="entry name" value="SLH_dom"/>
</dbReference>
<organism evidence="5 6">
    <name type="scientific">Ruminiclostridium papyrosolvens DSM 2782</name>
    <dbReference type="NCBI Taxonomy" id="588581"/>
    <lineage>
        <taxon>Bacteria</taxon>
        <taxon>Bacillati</taxon>
        <taxon>Bacillota</taxon>
        <taxon>Clostridia</taxon>
        <taxon>Eubacteriales</taxon>
        <taxon>Oscillospiraceae</taxon>
        <taxon>Ruminiclostridium</taxon>
    </lineage>
</organism>
<dbReference type="InterPro" id="IPR003961">
    <property type="entry name" value="FN3_dom"/>
</dbReference>
<keyword evidence="2" id="KW-0732">Signal</keyword>
<feature type="domain" description="Fibronectin type-III" evidence="3">
    <location>
        <begin position="229"/>
        <end position="319"/>
    </location>
</feature>
<comment type="caution">
    <text evidence="5">The sequence shown here is derived from an EMBL/GenBank/DDBJ whole genome shotgun (WGS) entry which is preliminary data.</text>
</comment>
<dbReference type="OrthoDB" id="2051435at2"/>
<evidence type="ECO:0000313" key="6">
    <source>
        <dbReference type="Proteomes" id="UP000003860"/>
    </source>
</evidence>
<sequence length="782" mass="87402">MISNRGKKYHKFKHISKLAIMLAAAILMQSLVVLNTAAATVKSNITALVHNVNVVTLNWNDYLTNEINYYLERSVDGGIFSTVSYAAANLTTFTDSTVQPGHIYTYRVKVMDSTYTTYVYADEISIRTDEVARPDSLTPTTVSSNQIDLKWTYPAGKISNTIIERRTEGSTSWTEVSRVPAGQNAYSDKAIAAGIKYYYKVRSYSTEYIKSSAYPDEYDGISAVSMLPRPSNLSGFALSGYKIQLKWQDVSFETAYIIERRASNEGAFTEVAVLPQNTTSYIDNVAHENSIYSYRIKALTGVTSSEYSDVLNVASTYLKPPSWLTAVSVDGKKISLSWQDLTTNETGFEIWRKAPAETEYTLYDTMGRNANSYIDLNVSPQKNYSYKVRAKINDNEVYSDFSNESGALTTPLSPPANLSFNIISKTEVELTWDDTSSMEAGFIVEKKIGLLSQWYQISQLEPNVTKYNDKWISSTEPTFYRIKAFDRSTAVSYSNEVQLSLDAPEVPSNLQTSVLSTNDVKLSWKDNSSTEEGFIIEAKQLYLFREIGRVDSNVTTFIYHDAIPGRTMTYRIRAVKGLVQSNPSNEVATVTLVNNTYSDLGSVSWAAEAINNLASRNVFEDKSNKFNPKQSISRGEYCAMLVRSLGMEKAVAGRFADVTVKHKYYKEIMLSEYFGIISKDKNNKIYPDKLITREQATVMLALALKIKGTPLPQKDSSTLKEFADFKLISYSSSRNIAAACGVGIISGRIIKGRVYLQPSNNVTRAEAALMVYKGLIYNQGNQ</sequence>
<feature type="domain" description="SLH" evidence="4">
    <location>
        <begin position="719"/>
        <end position="782"/>
    </location>
</feature>
<dbReference type="Gene3D" id="2.60.40.10">
    <property type="entry name" value="Immunoglobulins"/>
    <property type="match status" value="6"/>
</dbReference>
<evidence type="ECO:0000256" key="2">
    <source>
        <dbReference type="SAM" id="SignalP"/>
    </source>
</evidence>
<dbReference type="InterPro" id="IPR036116">
    <property type="entry name" value="FN3_sf"/>
</dbReference>
<reference evidence="5" key="1">
    <citation type="submission" date="2009-07" db="EMBL/GenBank/DDBJ databases">
        <authorList>
            <consortium name="US DOE Joint Genome Institute (JGI-PGF)"/>
            <person name="Lucas S."/>
            <person name="Copeland A."/>
            <person name="Lapidus A."/>
            <person name="Glavina del Rio T."/>
            <person name="Tice H."/>
            <person name="Bruce D."/>
            <person name="Goodwin L."/>
            <person name="Pitluck S."/>
            <person name="Larimer F."/>
            <person name="Land M.L."/>
            <person name="Mouttaki H."/>
            <person name="He Z."/>
            <person name="Zhou J."/>
            <person name="Hemme C.L."/>
        </authorList>
    </citation>
    <scope>NUCLEOTIDE SEQUENCE [LARGE SCALE GENOMIC DNA]</scope>
    <source>
        <strain evidence="5">DSM 2782</strain>
    </source>
</reference>
<dbReference type="EMBL" id="ACXX02000008">
    <property type="protein sequence ID" value="EGD47347.1"/>
    <property type="molecule type" value="Genomic_DNA"/>
</dbReference>
<dbReference type="eggNOG" id="COG3693">
    <property type="taxonomic scope" value="Bacteria"/>
</dbReference>
<feature type="domain" description="Fibronectin type-III" evidence="3">
    <location>
        <begin position="414"/>
        <end position="504"/>
    </location>
</feature>
<dbReference type="InterPro" id="IPR013783">
    <property type="entry name" value="Ig-like_fold"/>
</dbReference>
<dbReference type="STRING" id="588581.Cpap_1930"/>
<keyword evidence="6" id="KW-1185">Reference proteome</keyword>
<protein>
    <submittedName>
        <fullName evidence="5">S-layer domain-containing protein</fullName>
    </submittedName>
</protein>
<dbReference type="RefSeq" id="WP_004619757.1">
    <property type="nucleotide sequence ID" value="NZ_ACXX02000008.1"/>
</dbReference>
<dbReference type="Proteomes" id="UP000003860">
    <property type="component" value="Unassembled WGS sequence"/>
</dbReference>
<name>F1TDQ1_9FIRM</name>
<dbReference type="PANTHER" id="PTHR13817">
    <property type="entry name" value="TITIN"/>
    <property type="match status" value="1"/>
</dbReference>
<dbReference type="PROSITE" id="PS50853">
    <property type="entry name" value="FN3"/>
    <property type="match status" value="5"/>
</dbReference>
<proteinExistence type="predicted"/>
<dbReference type="eggNOG" id="COG4733">
    <property type="taxonomic scope" value="Bacteria"/>
</dbReference>
<feature type="signal peptide" evidence="2">
    <location>
        <begin position="1"/>
        <end position="38"/>
    </location>
</feature>
<dbReference type="SMART" id="SM00060">
    <property type="entry name" value="FN3"/>
    <property type="match status" value="6"/>
</dbReference>
<feature type="domain" description="Fibronectin type-III" evidence="3">
    <location>
        <begin position="506"/>
        <end position="595"/>
    </location>
</feature>
<feature type="chain" id="PRO_5039507501" evidence="2">
    <location>
        <begin position="39"/>
        <end position="782"/>
    </location>
</feature>
<evidence type="ECO:0000256" key="1">
    <source>
        <dbReference type="ARBA" id="ARBA00022737"/>
    </source>
</evidence>
<accession>F1TDQ1</accession>